<evidence type="ECO:0000313" key="2">
    <source>
        <dbReference type="EMBL" id="CCH71123.1"/>
    </source>
</evidence>
<reference evidence="2 3" key="1">
    <citation type="journal article" date="2013" name="ISME J.">
        <title>A metabolic model for members of the genus Tetrasphaera involved in enhanced biological phosphorus removal.</title>
        <authorList>
            <person name="Kristiansen R."/>
            <person name="Nguyen H.T.T."/>
            <person name="Saunders A.M."/>
            <person name="Nielsen J.L."/>
            <person name="Wimmer R."/>
            <person name="Le V.Q."/>
            <person name="McIlroy S.J."/>
            <person name="Petrovski S."/>
            <person name="Seviour R.J."/>
            <person name="Calteau A."/>
            <person name="Nielsen K.L."/>
            <person name="Nielsen P.H."/>
        </authorList>
    </citation>
    <scope>NUCLEOTIDE SEQUENCE [LARGE SCALE GENOMIC DNA]</scope>
    <source>
        <strain evidence="2 3">Lp2</strain>
    </source>
</reference>
<evidence type="ECO:0000313" key="3">
    <source>
        <dbReference type="Proteomes" id="UP000013167"/>
    </source>
</evidence>
<protein>
    <submittedName>
        <fullName evidence="2">Uncharacterized protein</fullName>
    </submittedName>
</protein>
<dbReference type="STRING" id="1193181.BN10_800027"/>
<keyword evidence="3" id="KW-1185">Reference proteome</keyword>
<proteinExistence type="predicted"/>
<dbReference type="AlphaFoldDB" id="N0E2F4"/>
<keyword evidence="1" id="KW-0472">Membrane</keyword>
<comment type="caution">
    <text evidence="2">The sequence shown here is derived from an EMBL/GenBank/DDBJ whole genome shotgun (WGS) entry which is preliminary data.</text>
</comment>
<organism evidence="2 3">
    <name type="scientific">Phycicoccus elongatus Lp2</name>
    <dbReference type="NCBI Taxonomy" id="1193181"/>
    <lineage>
        <taxon>Bacteria</taxon>
        <taxon>Bacillati</taxon>
        <taxon>Actinomycetota</taxon>
        <taxon>Actinomycetes</taxon>
        <taxon>Micrococcales</taxon>
        <taxon>Intrasporangiaceae</taxon>
        <taxon>Phycicoccus</taxon>
    </lineage>
</organism>
<dbReference type="Proteomes" id="UP000013167">
    <property type="component" value="Unassembled WGS sequence"/>
</dbReference>
<gene>
    <name evidence="2" type="ORF">BN10_800027</name>
</gene>
<feature type="transmembrane region" description="Helical" evidence="1">
    <location>
        <begin position="22"/>
        <end position="51"/>
    </location>
</feature>
<sequence>MAGGAHDPKDLWPRNQGLPLDALFTFGGLAAVVLAPLVAAGTVFCAAGWLLRDWSVRGRRGRLLVRLAVSVAATAWLLAPSTTALSAWFLD</sequence>
<dbReference type="RefSeq" id="WP_010850955.1">
    <property type="nucleotide sequence ID" value="NZ_HF570956.1"/>
</dbReference>
<keyword evidence="1" id="KW-0812">Transmembrane</keyword>
<accession>N0E2F4</accession>
<feature type="transmembrane region" description="Helical" evidence="1">
    <location>
        <begin position="63"/>
        <end position="90"/>
    </location>
</feature>
<name>N0E2F4_9MICO</name>
<dbReference type="HOGENOM" id="CLU_2425981_0_0_11"/>
<dbReference type="EMBL" id="CAIZ01000153">
    <property type="protein sequence ID" value="CCH71123.1"/>
    <property type="molecule type" value="Genomic_DNA"/>
</dbReference>
<keyword evidence="1" id="KW-1133">Transmembrane helix</keyword>
<evidence type="ECO:0000256" key="1">
    <source>
        <dbReference type="SAM" id="Phobius"/>
    </source>
</evidence>